<accession>A0A4P8XPB5</accession>
<organism evidence="2 3">
    <name type="scientific">Paenibacillus algicola</name>
    <dbReference type="NCBI Taxonomy" id="2565926"/>
    <lineage>
        <taxon>Bacteria</taxon>
        <taxon>Bacillati</taxon>
        <taxon>Bacillota</taxon>
        <taxon>Bacilli</taxon>
        <taxon>Bacillales</taxon>
        <taxon>Paenibacillaceae</taxon>
        <taxon>Paenibacillus</taxon>
    </lineage>
</organism>
<dbReference type="EMBL" id="CP040396">
    <property type="protein sequence ID" value="QCT04696.1"/>
    <property type="molecule type" value="Genomic_DNA"/>
</dbReference>
<gene>
    <name evidence="2" type="ORF">E6C60_3991</name>
</gene>
<name>A0A4P8XPB5_9BACL</name>
<evidence type="ECO:0000256" key="1">
    <source>
        <dbReference type="SAM" id="Phobius"/>
    </source>
</evidence>
<evidence type="ECO:0000313" key="2">
    <source>
        <dbReference type="EMBL" id="QCT04696.1"/>
    </source>
</evidence>
<evidence type="ECO:0000313" key="3">
    <source>
        <dbReference type="Proteomes" id="UP000300879"/>
    </source>
</evidence>
<sequence length="210" mass="23795">MKKQEDAVNWNNWNKHRWTAVVLSLIATGAGMMYIGTGWMIFWALLFIVFQGLAVVLFFFTLGFMGLLIAPAMLLIHLIGVGVAAMYFRRPKDGQEQLNKERRLAAPGLLLRGLLGVALFAGSLYGGYTVGMMPFTKTEREQAAASSAAEQYLQDKYQETFEVTEVEYSWSTGYYTMKAHPAGRPELYFSVSAKDREPLEFRDYYELVKP</sequence>
<keyword evidence="1" id="KW-0812">Transmembrane</keyword>
<reference evidence="2 3" key="1">
    <citation type="submission" date="2019-05" db="EMBL/GenBank/DDBJ databases">
        <authorList>
            <person name="Chen C."/>
        </authorList>
    </citation>
    <scope>NUCLEOTIDE SEQUENCE [LARGE SCALE GENOMIC DNA]</scope>
    <source>
        <strain evidence="2 3">HB172198</strain>
    </source>
</reference>
<proteinExistence type="predicted"/>
<feature type="transmembrane region" description="Helical" evidence="1">
    <location>
        <begin position="109"/>
        <end position="128"/>
    </location>
</feature>
<keyword evidence="1" id="KW-1133">Transmembrane helix</keyword>
<dbReference type="AlphaFoldDB" id="A0A4P8XPB5"/>
<dbReference type="OrthoDB" id="2657150at2"/>
<protein>
    <submittedName>
        <fullName evidence="2">Uncharacterized protein</fullName>
    </submittedName>
</protein>
<feature type="transmembrane region" description="Helical" evidence="1">
    <location>
        <begin position="18"/>
        <end position="35"/>
    </location>
</feature>
<dbReference type="KEGG" id="palo:E6C60_3991"/>
<feature type="transmembrane region" description="Helical" evidence="1">
    <location>
        <begin position="68"/>
        <end position="88"/>
    </location>
</feature>
<keyword evidence="3" id="KW-1185">Reference proteome</keyword>
<dbReference type="RefSeq" id="WP_138227363.1">
    <property type="nucleotide sequence ID" value="NZ_CP040396.1"/>
</dbReference>
<dbReference type="Proteomes" id="UP000300879">
    <property type="component" value="Chromosome"/>
</dbReference>
<keyword evidence="1" id="KW-0472">Membrane</keyword>